<dbReference type="SUPFAM" id="SSF47413">
    <property type="entry name" value="lambda repressor-like DNA-binding domains"/>
    <property type="match status" value="1"/>
</dbReference>
<evidence type="ECO:0000313" key="4">
    <source>
        <dbReference type="Proteomes" id="UP001606303"/>
    </source>
</evidence>
<organism evidence="3 4">
    <name type="scientific">Pelomonas baiyunensis</name>
    <dbReference type="NCBI Taxonomy" id="3299026"/>
    <lineage>
        <taxon>Bacteria</taxon>
        <taxon>Pseudomonadati</taxon>
        <taxon>Pseudomonadota</taxon>
        <taxon>Betaproteobacteria</taxon>
        <taxon>Burkholderiales</taxon>
        <taxon>Sphaerotilaceae</taxon>
        <taxon>Roseateles</taxon>
    </lineage>
</organism>
<dbReference type="SMART" id="SM00530">
    <property type="entry name" value="HTH_XRE"/>
    <property type="match status" value="1"/>
</dbReference>
<dbReference type="InterPro" id="IPR001387">
    <property type="entry name" value="Cro/C1-type_HTH"/>
</dbReference>
<evidence type="ECO:0000256" key="1">
    <source>
        <dbReference type="SAM" id="MobiDB-lite"/>
    </source>
</evidence>
<comment type="caution">
    <text evidence="3">The sequence shown here is derived from an EMBL/GenBank/DDBJ whole genome shotgun (WGS) entry which is preliminary data.</text>
</comment>
<feature type="domain" description="HTH cro/C1-type" evidence="2">
    <location>
        <begin position="10"/>
        <end position="65"/>
    </location>
</feature>
<dbReference type="Proteomes" id="UP001606303">
    <property type="component" value="Unassembled WGS sequence"/>
</dbReference>
<evidence type="ECO:0000259" key="2">
    <source>
        <dbReference type="SMART" id="SM00530"/>
    </source>
</evidence>
<dbReference type="Gene3D" id="1.10.260.40">
    <property type="entry name" value="lambda repressor-like DNA-binding domains"/>
    <property type="match status" value="1"/>
</dbReference>
<dbReference type="RefSeq" id="WP_394386216.1">
    <property type="nucleotide sequence ID" value="NZ_JBIGIB010000004.1"/>
</dbReference>
<feature type="region of interest" description="Disordered" evidence="1">
    <location>
        <begin position="247"/>
        <end position="270"/>
    </location>
</feature>
<dbReference type="InterPro" id="IPR010982">
    <property type="entry name" value="Lambda_DNA-bd_dom_sf"/>
</dbReference>
<evidence type="ECO:0000313" key="3">
    <source>
        <dbReference type="EMBL" id="MFG6468215.1"/>
    </source>
</evidence>
<sequence length="270" mass="29781">MSSTQSLVALIKAELKTQGLSYAELAEALALSESSVKRMLAPGGEMPLSRVDEICRVLKLEFAELAGRLVAQAPTLRELSLEQERAVVASPVLLLVAICCLSHWAIEDVLARYRISEADAVAALAQLDRLGVIELRPHNRYKLKVAKTLRWRPQGPVMQFFRERVMADFFAGGFDGDGELLTLVHGEFGTAHARELAERLQRAADDFARQHLLDQKLPPSEKRPYSVVIGLRSWIFEAFRDLERPGLGQRRGGAHAAPAAVTKTPTAPLP</sequence>
<protein>
    <submittedName>
        <fullName evidence="3">Helix-turn-helix domain-containing protein</fullName>
    </submittedName>
</protein>
<keyword evidence="4" id="KW-1185">Reference proteome</keyword>
<proteinExistence type="predicted"/>
<accession>A0ABW7H203</accession>
<dbReference type="EMBL" id="JBIGIB010000004">
    <property type="protein sequence ID" value="MFG6468215.1"/>
    <property type="molecule type" value="Genomic_DNA"/>
</dbReference>
<name>A0ABW7H203_9BURK</name>
<gene>
    <name evidence="3" type="ORF">ACG01O_16430</name>
</gene>
<reference evidence="3 4" key="1">
    <citation type="submission" date="2024-08" db="EMBL/GenBank/DDBJ databases">
        <authorList>
            <person name="Lu H."/>
        </authorList>
    </citation>
    <scope>NUCLEOTIDE SEQUENCE [LARGE SCALE GENOMIC DNA]</scope>
    <source>
        <strain evidence="3 4">BYS87W</strain>
    </source>
</reference>
<dbReference type="Pfam" id="PF13443">
    <property type="entry name" value="HTH_26"/>
    <property type="match status" value="1"/>
</dbReference>
<dbReference type="CDD" id="cd00093">
    <property type="entry name" value="HTH_XRE"/>
    <property type="match status" value="1"/>
</dbReference>
<feature type="compositionally biased region" description="Low complexity" evidence="1">
    <location>
        <begin position="254"/>
        <end position="270"/>
    </location>
</feature>